<evidence type="ECO:0000313" key="3">
    <source>
        <dbReference type="EMBL" id="AWB49296.1"/>
    </source>
</evidence>
<evidence type="ECO:0000313" key="4">
    <source>
        <dbReference type="Proteomes" id="UP000244496"/>
    </source>
</evidence>
<dbReference type="AlphaFoldDB" id="A0A2S0UNA9"/>
<dbReference type="InterPro" id="IPR003010">
    <property type="entry name" value="C-N_Hydrolase"/>
</dbReference>
<evidence type="ECO:0000256" key="1">
    <source>
        <dbReference type="ARBA" id="ARBA00022801"/>
    </source>
</evidence>
<reference evidence="3 4" key="1">
    <citation type="submission" date="2018-04" db="EMBL/GenBank/DDBJ databases">
        <title>Genome sequencing of Gemmobacter.</title>
        <authorList>
            <person name="Yi H."/>
            <person name="Baek M.-G."/>
        </authorList>
    </citation>
    <scope>NUCLEOTIDE SEQUENCE [LARGE SCALE GENOMIC DNA]</scope>
    <source>
        <strain evidence="3 4">HYN0069</strain>
    </source>
</reference>
<dbReference type="PANTHER" id="PTHR43674">
    <property type="entry name" value="NITRILASE C965.09-RELATED"/>
    <property type="match status" value="1"/>
</dbReference>
<protein>
    <submittedName>
        <fullName evidence="3">Nitrilase</fullName>
    </submittedName>
</protein>
<dbReference type="RefSeq" id="WP_108436113.1">
    <property type="nucleotide sequence ID" value="NZ_CP028918.1"/>
</dbReference>
<keyword evidence="4" id="KW-1185">Reference proteome</keyword>
<dbReference type="GO" id="GO:0050126">
    <property type="term" value="F:N-carbamoylputrescine amidase activity"/>
    <property type="evidence" value="ECO:0007669"/>
    <property type="project" value="TreeGrafter"/>
</dbReference>
<accession>A0A2S0UNA9</accession>
<dbReference type="InterPro" id="IPR050345">
    <property type="entry name" value="Aliph_Amidase/BUP"/>
</dbReference>
<dbReference type="Proteomes" id="UP000244496">
    <property type="component" value="Chromosome"/>
</dbReference>
<dbReference type="EMBL" id="CP028918">
    <property type="protein sequence ID" value="AWB49296.1"/>
    <property type="molecule type" value="Genomic_DNA"/>
</dbReference>
<dbReference type="Gene3D" id="3.60.110.10">
    <property type="entry name" value="Carbon-nitrogen hydrolase"/>
    <property type="match status" value="1"/>
</dbReference>
<dbReference type="GO" id="GO:0033388">
    <property type="term" value="P:putrescine biosynthetic process from arginine"/>
    <property type="evidence" value="ECO:0007669"/>
    <property type="project" value="TreeGrafter"/>
</dbReference>
<dbReference type="PANTHER" id="PTHR43674:SF2">
    <property type="entry name" value="BETA-UREIDOPROPIONASE"/>
    <property type="match status" value="1"/>
</dbReference>
<evidence type="ECO:0000259" key="2">
    <source>
        <dbReference type="PROSITE" id="PS50263"/>
    </source>
</evidence>
<feature type="domain" description="CN hydrolase" evidence="2">
    <location>
        <begin position="1"/>
        <end position="235"/>
    </location>
</feature>
<name>A0A2S0UNA9_9RHOB</name>
<dbReference type="KEGG" id="geh:HYN69_12975"/>
<dbReference type="Pfam" id="PF00795">
    <property type="entry name" value="CN_hydrolase"/>
    <property type="match status" value="1"/>
</dbReference>
<proteinExistence type="predicted"/>
<dbReference type="InterPro" id="IPR036526">
    <property type="entry name" value="C-N_Hydrolase_sf"/>
</dbReference>
<organism evidence="3 4">
    <name type="scientific">Paragemmobacter aquarius</name>
    <dbReference type="NCBI Taxonomy" id="2169400"/>
    <lineage>
        <taxon>Bacteria</taxon>
        <taxon>Pseudomonadati</taxon>
        <taxon>Pseudomonadota</taxon>
        <taxon>Alphaproteobacteria</taxon>
        <taxon>Rhodobacterales</taxon>
        <taxon>Paracoccaceae</taxon>
        <taxon>Paragemmobacter</taxon>
    </lineage>
</organism>
<dbReference type="PROSITE" id="PS50263">
    <property type="entry name" value="CN_HYDROLASE"/>
    <property type="match status" value="1"/>
</dbReference>
<sequence length="252" mass="26341">MRLALLQAPSPAADDEAAFATLAAALNAAGAMGAATLTAPEIYLPGYNQPDIPARAQPRGGAWHQRLATLCRAAGCGIVIGYAERAGERVYNSAIAIDAAGREIAHYRKLQLYGPRENAIYTVGDAYTLFNLHGRTAALLICYDVEFAPHIAALADRGASLILCPTANMLPYTHVARVTVPAMAVNHAVTIAYANFCGSEGDLDYAGGSVIAGPDGEIIAQAGAHPALLVVDLPAAYDPARMSTQARDLRSL</sequence>
<dbReference type="OrthoDB" id="9811121at2"/>
<gene>
    <name evidence="3" type="ORF">HYN69_12975</name>
</gene>
<keyword evidence="1" id="KW-0378">Hydrolase</keyword>
<dbReference type="SUPFAM" id="SSF56317">
    <property type="entry name" value="Carbon-nitrogen hydrolase"/>
    <property type="match status" value="1"/>
</dbReference>